<evidence type="ECO:0000256" key="6">
    <source>
        <dbReference type="ARBA" id="ARBA00048496"/>
    </source>
</evidence>
<dbReference type="Pfam" id="PF04199">
    <property type="entry name" value="Cyclase"/>
    <property type="match status" value="1"/>
</dbReference>
<dbReference type="EMBL" id="CP139781">
    <property type="protein sequence ID" value="WRQ85698.1"/>
    <property type="molecule type" value="Genomic_DNA"/>
</dbReference>
<dbReference type="HAMAP" id="MF_01969">
    <property type="entry name" value="KynB"/>
    <property type="match status" value="1"/>
</dbReference>
<feature type="binding site" evidence="7">
    <location>
        <position position="53"/>
    </location>
    <ligand>
        <name>Zn(2+)</name>
        <dbReference type="ChEBI" id="CHEBI:29105"/>
        <label>1</label>
    </ligand>
</feature>
<sequence>MSFIDITRPLRSDTPPWPGDHPVVFTAAARIAEGSAVNLGNLSLSVHNGTHADAPYHYNENGTTIDQVPLDAYVGPAQVVDVRGHATISVALLESLGAPTAPRLLLHTGAWSAPDQFPETWPLLDLDVPAWLAERGVRVIGLDAPSVDALTSKDLPRHHACDHADVLILENLLLDAASPGLYELIALPLRIAGADGSPIRAVLRPLA</sequence>
<evidence type="ECO:0000256" key="3">
    <source>
        <dbReference type="ARBA" id="ARBA00022801"/>
    </source>
</evidence>
<keyword evidence="4 7" id="KW-0862">Zinc</keyword>
<evidence type="ECO:0000256" key="1">
    <source>
        <dbReference type="ARBA" id="ARBA00002204"/>
    </source>
</evidence>
<reference evidence="8 9" key="2">
    <citation type="submission" date="2023-12" db="EMBL/GenBank/DDBJ databases">
        <title>Description of an unclassified Opitutus bacterium of Verrucomicrobiota.</title>
        <authorList>
            <person name="Zhang D.-F."/>
        </authorList>
    </citation>
    <scope>NUCLEOTIDE SEQUENCE [LARGE SCALE GENOMIC DNA]</scope>
    <source>
        <strain evidence="8 9">WL0086</strain>
    </source>
</reference>
<comment type="function">
    <text evidence="1 7">Catalyzes the hydrolysis of N-formyl-L-kynurenine to L-kynurenine, the second step in the kynurenine pathway of tryptophan degradation.</text>
</comment>
<evidence type="ECO:0000313" key="8">
    <source>
        <dbReference type="EMBL" id="WRQ85698.1"/>
    </source>
</evidence>
<comment type="subunit">
    <text evidence="7">Homodimer.</text>
</comment>
<dbReference type="SUPFAM" id="SSF102198">
    <property type="entry name" value="Putative cyclase"/>
    <property type="match status" value="1"/>
</dbReference>
<feature type="binding site" evidence="7">
    <location>
        <position position="17"/>
    </location>
    <ligand>
        <name>substrate</name>
    </ligand>
</feature>
<feature type="active site" description="Proton donor/acceptor" evidence="7">
    <location>
        <position position="57"/>
    </location>
</feature>
<evidence type="ECO:0000313" key="9">
    <source>
        <dbReference type="Proteomes" id="UP000738431"/>
    </source>
</evidence>
<dbReference type="PANTHER" id="PTHR31118">
    <property type="entry name" value="CYCLASE-LIKE PROTEIN 2"/>
    <property type="match status" value="1"/>
</dbReference>
<feature type="binding site" evidence="7">
    <location>
        <position position="51"/>
    </location>
    <ligand>
        <name>Zn(2+)</name>
        <dbReference type="ChEBI" id="CHEBI:29105"/>
        <label>1</label>
    </ligand>
</feature>
<dbReference type="Proteomes" id="UP000738431">
    <property type="component" value="Chromosome"/>
</dbReference>
<dbReference type="Gene3D" id="3.50.30.50">
    <property type="entry name" value="Putative cyclase"/>
    <property type="match status" value="1"/>
</dbReference>
<gene>
    <name evidence="7" type="primary">kynB</name>
    <name evidence="8" type="ORF">K1X11_012870</name>
</gene>
<evidence type="ECO:0000256" key="7">
    <source>
        <dbReference type="HAMAP-Rule" id="MF_01969"/>
    </source>
</evidence>
<keyword evidence="5 7" id="KW-0823">Tryptophan catabolism</keyword>
<dbReference type="InterPro" id="IPR007325">
    <property type="entry name" value="KFase/CYL"/>
</dbReference>
<evidence type="ECO:0000256" key="4">
    <source>
        <dbReference type="ARBA" id="ARBA00022833"/>
    </source>
</evidence>
<dbReference type="InterPro" id="IPR017484">
    <property type="entry name" value="Kynurenine_formamidase_bac"/>
</dbReference>
<protein>
    <recommendedName>
        <fullName evidence="7">Kynurenine formamidase</fullName>
        <shortName evidence="7">KFA</shortName>
        <shortName evidence="7">KFase</shortName>
        <ecNumber evidence="7">3.5.1.9</ecNumber>
    </recommendedName>
    <alternativeName>
        <fullName evidence="7">Arylformamidase</fullName>
    </alternativeName>
    <alternativeName>
        <fullName evidence="7">N-formylkynurenine formamidase</fullName>
        <shortName evidence="7">FKF</shortName>
    </alternativeName>
</protein>
<dbReference type="PANTHER" id="PTHR31118:SF32">
    <property type="entry name" value="KYNURENINE FORMAMIDASE"/>
    <property type="match status" value="1"/>
</dbReference>
<proteinExistence type="inferred from homology"/>
<name>A0ABZ1C361_9BACT</name>
<reference evidence="8 9" key="1">
    <citation type="submission" date="2021-08" db="EMBL/GenBank/DDBJ databases">
        <authorList>
            <person name="Zhang D."/>
            <person name="Zhang A."/>
            <person name="Wang L."/>
        </authorList>
    </citation>
    <scope>NUCLEOTIDE SEQUENCE [LARGE SCALE GENOMIC DNA]</scope>
    <source>
        <strain evidence="8 9">WL0086</strain>
    </source>
</reference>
<organism evidence="8 9">
    <name type="scientific">Actomonas aquatica</name>
    <dbReference type="NCBI Taxonomy" id="2866162"/>
    <lineage>
        <taxon>Bacteria</taxon>
        <taxon>Pseudomonadati</taxon>
        <taxon>Verrucomicrobiota</taxon>
        <taxon>Opitutia</taxon>
        <taxon>Opitutales</taxon>
        <taxon>Opitutaceae</taxon>
        <taxon>Actomonas</taxon>
    </lineage>
</organism>
<feature type="binding site" evidence="7">
    <location>
        <position position="53"/>
    </location>
    <ligand>
        <name>Zn(2+)</name>
        <dbReference type="ChEBI" id="CHEBI:29105"/>
        <label>2</label>
    </ligand>
</feature>
<keyword evidence="3 7" id="KW-0378">Hydrolase</keyword>
<keyword evidence="9" id="KW-1185">Reference proteome</keyword>
<feature type="binding site" evidence="7">
    <location>
        <position position="47"/>
    </location>
    <ligand>
        <name>Zn(2+)</name>
        <dbReference type="ChEBI" id="CHEBI:29105"/>
        <label>1</label>
    </ligand>
</feature>
<comment type="cofactor">
    <cofactor evidence="7">
        <name>Zn(2+)</name>
        <dbReference type="ChEBI" id="CHEBI:29105"/>
    </cofactor>
    <text evidence="7">Binds 2 zinc ions per subunit.</text>
</comment>
<accession>A0ABZ1C361</accession>
<feature type="binding site" evidence="7">
    <location>
        <position position="158"/>
    </location>
    <ligand>
        <name>Zn(2+)</name>
        <dbReference type="ChEBI" id="CHEBI:29105"/>
        <label>2</label>
    </ligand>
</feature>
<dbReference type="RefSeq" id="WP_221032761.1">
    <property type="nucleotide sequence ID" value="NZ_CP139781.1"/>
</dbReference>
<evidence type="ECO:0000256" key="2">
    <source>
        <dbReference type="ARBA" id="ARBA00022723"/>
    </source>
</evidence>
<feature type="binding site" evidence="7">
    <location>
        <position position="170"/>
    </location>
    <ligand>
        <name>Zn(2+)</name>
        <dbReference type="ChEBI" id="CHEBI:29105"/>
        <label>1</label>
    </ligand>
</feature>
<comment type="similarity">
    <text evidence="7">Belongs to the Cyclase 1 superfamily. KynB family.</text>
</comment>
<keyword evidence="2 7" id="KW-0479">Metal-binding</keyword>
<dbReference type="InterPro" id="IPR037175">
    <property type="entry name" value="KFase_sf"/>
</dbReference>
<feature type="binding site" evidence="7">
    <location>
        <position position="170"/>
    </location>
    <ligand>
        <name>Zn(2+)</name>
        <dbReference type="ChEBI" id="CHEBI:29105"/>
        <label>2</label>
    </ligand>
</feature>
<comment type="pathway">
    <text evidence="7">Amino-acid degradation; L-tryptophan degradation via kynurenine pathway; L-kynurenine from L-tryptophan: step 2/2.</text>
</comment>
<evidence type="ECO:0000256" key="5">
    <source>
        <dbReference type="ARBA" id="ARBA00023079"/>
    </source>
</evidence>
<comment type="catalytic activity">
    <reaction evidence="6 7">
        <text>N-formyl-L-kynurenine + H2O = L-kynurenine + formate + H(+)</text>
        <dbReference type="Rhea" id="RHEA:13009"/>
        <dbReference type="ChEBI" id="CHEBI:15377"/>
        <dbReference type="ChEBI" id="CHEBI:15378"/>
        <dbReference type="ChEBI" id="CHEBI:15740"/>
        <dbReference type="ChEBI" id="CHEBI:57959"/>
        <dbReference type="ChEBI" id="CHEBI:58629"/>
        <dbReference type="EC" id="3.5.1.9"/>
    </reaction>
</comment>
<dbReference type="EC" id="3.5.1.9" evidence="7"/>